<sequence length="182" mass="21649">MNYEDRMIIMGEMATKIEDKLKAILRLRTSISYTSSSFEVCLYSSDYDYYKLNLKYTDELTSDNYAYIAIEAFRDALLGKDEKGYVTFYKASTIEKFIQELIKEYKAEDLIYIRDGELWGDFENQYIPVEYIKDVHYNEEEGILAIVEYDLDERYRYEINFKNSTVEQVDINERLSVLRGNC</sequence>
<evidence type="ECO:0000313" key="1">
    <source>
        <dbReference type="EMBL" id="MSU01382.1"/>
    </source>
</evidence>
<comment type="caution">
    <text evidence="1">The sequence shown here is derived from an EMBL/GenBank/DDBJ whole genome shotgun (WGS) entry which is preliminary data.</text>
</comment>
<keyword evidence="2" id="KW-1185">Reference proteome</keyword>
<dbReference type="RefSeq" id="WP_154439796.1">
    <property type="nucleotide sequence ID" value="NZ_VUNQ01000014.1"/>
</dbReference>
<dbReference type="AlphaFoldDB" id="A0A6N7XKS2"/>
<accession>A0A6N7XKS2</accession>
<dbReference type="EMBL" id="VUNQ01000014">
    <property type="protein sequence ID" value="MSU01382.1"/>
    <property type="molecule type" value="Genomic_DNA"/>
</dbReference>
<reference evidence="1 2" key="1">
    <citation type="submission" date="2019-09" db="EMBL/GenBank/DDBJ databases">
        <title>In-depth cultivation of the pig gut microbiome towards novel bacterial diversity and tailored functional studies.</title>
        <authorList>
            <person name="Wylensek D."/>
            <person name="Hitch T.C.A."/>
            <person name="Clavel T."/>
        </authorList>
    </citation>
    <scope>NUCLEOTIDE SEQUENCE [LARGE SCALE GENOMIC DNA]</scope>
    <source>
        <strain evidence="1 2">WCA3-693-APC-4?</strain>
    </source>
</reference>
<protein>
    <submittedName>
        <fullName evidence="1">Uncharacterized protein</fullName>
    </submittedName>
</protein>
<dbReference type="Proteomes" id="UP000469523">
    <property type="component" value="Unassembled WGS sequence"/>
</dbReference>
<evidence type="ECO:0000313" key="2">
    <source>
        <dbReference type="Proteomes" id="UP000469523"/>
    </source>
</evidence>
<name>A0A6N7XKS2_9FIRM</name>
<gene>
    <name evidence="1" type="ORF">FYJ83_07870</name>
</gene>
<organism evidence="1 2">
    <name type="scientific">Tissierella pigra</name>
    <dbReference type="NCBI Taxonomy" id="2607614"/>
    <lineage>
        <taxon>Bacteria</taxon>
        <taxon>Bacillati</taxon>
        <taxon>Bacillota</taxon>
        <taxon>Tissierellia</taxon>
        <taxon>Tissierellales</taxon>
        <taxon>Tissierellaceae</taxon>
        <taxon>Tissierella</taxon>
    </lineage>
</organism>
<proteinExistence type="predicted"/>